<protein>
    <submittedName>
        <fullName evidence="1">Uncharacterized protein</fullName>
    </submittedName>
</protein>
<keyword evidence="2" id="KW-1185">Reference proteome</keyword>
<reference evidence="1 2" key="1">
    <citation type="submission" date="2014-04" db="EMBL/GenBank/DDBJ databases">
        <authorList>
            <consortium name="DOE Joint Genome Institute"/>
            <person name="Kuo A."/>
            <person name="Kohler A."/>
            <person name="Nagy L.G."/>
            <person name="Floudas D."/>
            <person name="Copeland A."/>
            <person name="Barry K.W."/>
            <person name="Cichocki N."/>
            <person name="Veneault-Fourrey C."/>
            <person name="LaButti K."/>
            <person name="Lindquist E.A."/>
            <person name="Lipzen A."/>
            <person name="Lundell T."/>
            <person name="Morin E."/>
            <person name="Murat C."/>
            <person name="Sun H."/>
            <person name="Tunlid A."/>
            <person name="Henrissat B."/>
            <person name="Grigoriev I.V."/>
            <person name="Hibbett D.S."/>
            <person name="Martin F."/>
            <person name="Nordberg H.P."/>
            <person name="Cantor M.N."/>
            <person name="Hua S.X."/>
        </authorList>
    </citation>
    <scope>NUCLEOTIDE SEQUENCE [LARGE SCALE GENOMIC DNA]</scope>
    <source>
        <strain evidence="1 2">LaAM-08-1</strain>
    </source>
</reference>
<gene>
    <name evidence="1" type="ORF">K443DRAFT_194062</name>
</gene>
<dbReference type="AlphaFoldDB" id="A0A0C9X160"/>
<proteinExistence type="predicted"/>
<sequence>MTSIFSVAEPSSHEQCCSQLLAGDPFEWHSGTLAHGDKSRKSSFTCCIDDSLGSQSYYDPT</sequence>
<evidence type="ECO:0000313" key="2">
    <source>
        <dbReference type="Proteomes" id="UP000054477"/>
    </source>
</evidence>
<dbReference type="EMBL" id="KN838660">
    <property type="protein sequence ID" value="KIJ98860.1"/>
    <property type="molecule type" value="Genomic_DNA"/>
</dbReference>
<accession>A0A0C9X160</accession>
<dbReference type="HOGENOM" id="CLU_2922930_0_0_1"/>
<organism evidence="1 2">
    <name type="scientific">Laccaria amethystina LaAM-08-1</name>
    <dbReference type="NCBI Taxonomy" id="1095629"/>
    <lineage>
        <taxon>Eukaryota</taxon>
        <taxon>Fungi</taxon>
        <taxon>Dikarya</taxon>
        <taxon>Basidiomycota</taxon>
        <taxon>Agaricomycotina</taxon>
        <taxon>Agaricomycetes</taxon>
        <taxon>Agaricomycetidae</taxon>
        <taxon>Agaricales</taxon>
        <taxon>Agaricineae</taxon>
        <taxon>Hydnangiaceae</taxon>
        <taxon>Laccaria</taxon>
    </lineage>
</organism>
<evidence type="ECO:0000313" key="1">
    <source>
        <dbReference type="EMBL" id="KIJ98860.1"/>
    </source>
</evidence>
<name>A0A0C9X160_9AGAR</name>
<dbReference type="Proteomes" id="UP000054477">
    <property type="component" value="Unassembled WGS sequence"/>
</dbReference>
<reference evidence="2" key="2">
    <citation type="submission" date="2015-01" db="EMBL/GenBank/DDBJ databases">
        <title>Evolutionary Origins and Diversification of the Mycorrhizal Mutualists.</title>
        <authorList>
            <consortium name="DOE Joint Genome Institute"/>
            <consortium name="Mycorrhizal Genomics Consortium"/>
            <person name="Kohler A."/>
            <person name="Kuo A."/>
            <person name="Nagy L.G."/>
            <person name="Floudas D."/>
            <person name="Copeland A."/>
            <person name="Barry K.W."/>
            <person name="Cichocki N."/>
            <person name="Veneault-Fourrey C."/>
            <person name="LaButti K."/>
            <person name="Lindquist E.A."/>
            <person name="Lipzen A."/>
            <person name="Lundell T."/>
            <person name="Morin E."/>
            <person name="Murat C."/>
            <person name="Riley R."/>
            <person name="Ohm R."/>
            <person name="Sun H."/>
            <person name="Tunlid A."/>
            <person name="Henrissat B."/>
            <person name="Grigoriev I.V."/>
            <person name="Hibbett D.S."/>
            <person name="Martin F."/>
        </authorList>
    </citation>
    <scope>NUCLEOTIDE SEQUENCE [LARGE SCALE GENOMIC DNA]</scope>
    <source>
        <strain evidence="2">LaAM-08-1</strain>
    </source>
</reference>